<comment type="caution">
    <text evidence="3">The sequence shown here is derived from an EMBL/GenBank/DDBJ whole genome shotgun (WGS) entry which is preliminary data.</text>
</comment>
<proteinExistence type="predicted"/>
<keyword evidence="1" id="KW-0479">Metal-binding</keyword>
<dbReference type="GO" id="GO:0016787">
    <property type="term" value="F:hydrolase activity"/>
    <property type="evidence" value="ECO:0007669"/>
    <property type="project" value="UniProtKB-KW"/>
</dbReference>
<keyword evidence="4" id="KW-1185">Reference proteome</keyword>
<dbReference type="GO" id="GO:0046872">
    <property type="term" value="F:metal ion binding"/>
    <property type="evidence" value="ECO:0007669"/>
    <property type="project" value="UniProtKB-KW"/>
</dbReference>
<accession>A0ABD1XTW1</accession>
<sequence length="123" mass="14616">MADSKTYSRFQGCFSLLLQKHKPAGGATDFDVLQDWMIEFDEESWNTRVWKRSDPSQHCDLPEYEVRVASARCLPTKTYRYKNKCVIHLVYGDHKEDLRDLVMHLKNAIPYTDKDDQREMIIW</sequence>
<dbReference type="EMBL" id="JBHFFA010000007">
    <property type="protein sequence ID" value="KAL2611356.1"/>
    <property type="molecule type" value="Genomic_DNA"/>
</dbReference>
<gene>
    <name evidence="3" type="ORF">R1flu_023048</name>
</gene>
<evidence type="ECO:0000256" key="2">
    <source>
        <dbReference type="ARBA" id="ARBA00022801"/>
    </source>
</evidence>
<dbReference type="InterPro" id="IPR039461">
    <property type="entry name" value="Peptidase_M49"/>
</dbReference>
<organism evidence="3 4">
    <name type="scientific">Riccia fluitans</name>
    <dbReference type="NCBI Taxonomy" id="41844"/>
    <lineage>
        <taxon>Eukaryota</taxon>
        <taxon>Viridiplantae</taxon>
        <taxon>Streptophyta</taxon>
        <taxon>Embryophyta</taxon>
        <taxon>Marchantiophyta</taxon>
        <taxon>Marchantiopsida</taxon>
        <taxon>Marchantiidae</taxon>
        <taxon>Marchantiales</taxon>
        <taxon>Ricciaceae</taxon>
        <taxon>Riccia</taxon>
    </lineage>
</organism>
<dbReference type="Pfam" id="PF03571">
    <property type="entry name" value="Peptidase_M49"/>
    <property type="match status" value="1"/>
</dbReference>
<dbReference type="AlphaFoldDB" id="A0ABD1XTW1"/>
<reference evidence="3 4" key="1">
    <citation type="submission" date="2024-09" db="EMBL/GenBank/DDBJ databases">
        <title>Chromosome-scale assembly of Riccia fluitans.</title>
        <authorList>
            <person name="Paukszto L."/>
            <person name="Sawicki J."/>
            <person name="Karawczyk K."/>
            <person name="Piernik-Szablinska J."/>
            <person name="Szczecinska M."/>
            <person name="Mazdziarz M."/>
        </authorList>
    </citation>
    <scope>NUCLEOTIDE SEQUENCE [LARGE SCALE GENOMIC DNA]</scope>
    <source>
        <strain evidence="3">Rf_01</strain>
        <tissue evidence="3">Aerial parts of the thallus</tissue>
    </source>
</reference>
<evidence type="ECO:0000256" key="1">
    <source>
        <dbReference type="ARBA" id="ARBA00022723"/>
    </source>
</evidence>
<evidence type="ECO:0000313" key="3">
    <source>
        <dbReference type="EMBL" id="KAL2611356.1"/>
    </source>
</evidence>
<name>A0ABD1XTW1_9MARC</name>
<dbReference type="Proteomes" id="UP001605036">
    <property type="component" value="Unassembled WGS sequence"/>
</dbReference>
<protein>
    <submittedName>
        <fullName evidence="3">Uncharacterized protein</fullName>
    </submittedName>
</protein>
<keyword evidence="2" id="KW-0378">Hydrolase</keyword>
<evidence type="ECO:0000313" key="4">
    <source>
        <dbReference type="Proteomes" id="UP001605036"/>
    </source>
</evidence>
<dbReference type="Gene3D" id="3.30.70.2600">
    <property type="match status" value="1"/>
</dbReference>